<evidence type="ECO:0000313" key="2">
    <source>
        <dbReference type="EMBL" id="URF03666.1"/>
    </source>
</evidence>
<name>A0AAE9I467_9BURK</name>
<reference evidence="2" key="1">
    <citation type="journal article" date="2022" name="Microbiol. Resour. Announc.">
        <title>Genome Sequence of Cupriavidus campinensis Strain G5, a Member of a Bacterial Consortium Capable of Polyethylene Degradation.</title>
        <authorList>
            <person name="Schneider B."/>
            <person name="Pfeiffer F."/>
            <person name="Dyall-Smith M."/>
            <person name="Kunte H.J."/>
        </authorList>
    </citation>
    <scope>NUCLEOTIDE SEQUENCE</scope>
    <source>
        <strain evidence="2">G5</strain>
    </source>
</reference>
<evidence type="ECO:0000256" key="1">
    <source>
        <dbReference type="SAM" id="SignalP"/>
    </source>
</evidence>
<evidence type="ECO:0000313" key="3">
    <source>
        <dbReference type="Proteomes" id="UP001056132"/>
    </source>
</evidence>
<feature type="signal peptide" evidence="1">
    <location>
        <begin position="1"/>
        <end position="23"/>
    </location>
</feature>
<sequence length="134" mass="15090">MVKTWRSALASLLLVLGSPTVDAREVKAVAIEAVGLSRLEEMAEPCRKFRPSAAQIKRFFSRAYPVDAIYYSKKIWSPCWAEGTVEFSDGNRGKWRLNSGGVAYLQWSHSGDVILYHKTNGWADPFRDGYDDSI</sequence>
<proteinExistence type="predicted"/>
<gene>
    <name evidence="2" type="ORF">M5D45_14260</name>
</gene>
<dbReference type="RefSeq" id="WP_211943643.1">
    <property type="nucleotide sequence ID" value="NZ_CAJPVH010000033.1"/>
</dbReference>
<protein>
    <submittedName>
        <fullName evidence="2">Uncharacterized protein</fullName>
    </submittedName>
</protein>
<dbReference type="AlphaFoldDB" id="A0AAE9I467"/>
<dbReference type="KEGG" id="ccam:M5D45_14260"/>
<organism evidence="2 3">
    <name type="scientific">Cupriavidus campinensis</name>
    <dbReference type="NCBI Taxonomy" id="151783"/>
    <lineage>
        <taxon>Bacteria</taxon>
        <taxon>Pseudomonadati</taxon>
        <taxon>Pseudomonadota</taxon>
        <taxon>Betaproteobacteria</taxon>
        <taxon>Burkholderiales</taxon>
        <taxon>Burkholderiaceae</taxon>
        <taxon>Cupriavidus</taxon>
    </lineage>
</organism>
<reference evidence="2" key="2">
    <citation type="submission" date="2022-05" db="EMBL/GenBank/DDBJ databases">
        <authorList>
            <person name="Kunte H.-J."/>
        </authorList>
    </citation>
    <scope>NUCLEOTIDE SEQUENCE</scope>
    <source>
        <strain evidence="2">G5</strain>
    </source>
</reference>
<dbReference type="EMBL" id="CP097330">
    <property type="protein sequence ID" value="URF03666.1"/>
    <property type="molecule type" value="Genomic_DNA"/>
</dbReference>
<dbReference type="Proteomes" id="UP001056132">
    <property type="component" value="Chromosome 1"/>
</dbReference>
<accession>A0AAE9I467</accession>
<keyword evidence="1" id="KW-0732">Signal</keyword>
<feature type="chain" id="PRO_5042073620" evidence="1">
    <location>
        <begin position="24"/>
        <end position="134"/>
    </location>
</feature>